<feature type="transmembrane region" description="Helical" evidence="9">
    <location>
        <begin position="217"/>
        <end position="238"/>
    </location>
</feature>
<dbReference type="PANTHER" id="PTHR47019">
    <property type="entry name" value="LIPID II FLIPPASE MURJ"/>
    <property type="match status" value="1"/>
</dbReference>
<dbReference type="STRING" id="57704.SAMN04489793_0261"/>
<dbReference type="GO" id="GO:0015648">
    <property type="term" value="F:lipid-linked peptidoglycan transporter activity"/>
    <property type="evidence" value="ECO:0007669"/>
    <property type="project" value="TreeGrafter"/>
</dbReference>
<dbReference type="AlphaFoldDB" id="A0A1H4ICI0"/>
<dbReference type="InterPro" id="IPR051050">
    <property type="entry name" value="Lipid_II_flippase_MurJ/MviN"/>
</dbReference>
<dbReference type="NCBIfam" id="TIGR01695">
    <property type="entry name" value="murJ_mviN"/>
    <property type="match status" value="1"/>
</dbReference>
<accession>A0A1H4ICI0</accession>
<evidence type="ECO:0000313" key="11">
    <source>
        <dbReference type="Proteomes" id="UP000182241"/>
    </source>
</evidence>
<feature type="transmembrane region" description="Helical" evidence="9">
    <location>
        <begin position="411"/>
        <end position="435"/>
    </location>
</feature>
<feature type="transmembrane region" description="Helical" evidence="9">
    <location>
        <begin position="379"/>
        <end position="399"/>
    </location>
</feature>
<keyword evidence="6 9" id="KW-1133">Transmembrane helix</keyword>
<feature type="compositionally biased region" description="Low complexity" evidence="8">
    <location>
        <begin position="670"/>
        <end position="684"/>
    </location>
</feature>
<name>A0A1H4ICI0_TSUTY</name>
<feature type="region of interest" description="Disordered" evidence="8">
    <location>
        <begin position="970"/>
        <end position="1009"/>
    </location>
</feature>
<feature type="transmembrane region" description="Helical" evidence="9">
    <location>
        <begin position="297"/>
        <end position="318"/>
    </location>
</feature>
<keyword evidence="7 9" id="KW-0472">Membrane</keyword>
<evidence type="ECO:0000256" key="4">
    <source>
        <dbReference type="ARBA" id="ARBA00022960"/>
    </source>
</evidence>
<dbReference type="PANTHER" id="PTHR47019:SF1">
    <property type="entry name" value="LIPID II FLIPPASE MURJ"/>
    <property type="match status" value="1"/>
</dbReference>
<evidence type="ECO:0000256" key="6">
    <source>
        <dbReference type="ARBA" id="ARBA00022989"/>
    </source>
</evidence>
<feature type="transmembrane region" description="Helical" evidence="9">
    <location>
        <begin position="74"/>
        <end position="93"/>
    </location>
</feature>
<feature type="transmembrane region" description="Helical" evidence="9">
    <location>
        <begin position="181"/>
        <end position="201"/>
    </location>
</feature>
<dbReference type="GO" id="GO:0009252">
    <property type="term" value="P:peptidoglycan biosynthetic process"/>
    <property type="evidence" value="ECO:0007669"/>
    <property type="project" value="UniProtKB-KW"/>
</dbReference>
<organism evidence="10 11">
    <name type="scientific">Tsukamurella tyrosinosolvens</name>
    <dbReference type="NCBI Taxonomy" id="57704"/>
    <lineage>
        <taxon>Bacteria</taxon>
        <taxon>Bacillati</taxon>
        <taxon>Actinomycetota</taxon>
        <taxon>Actinomycetes</taxon>
        <taxon>Mycobacteriales</taxon>
        <taxon>Tsukamurellaceae</taxon>
        <taxon>Tsukamurella</taxon>
    </lineage>
</organism>
<evidence type="ECO:0000256" key="5">
    <source>
        <dbReference type="ARBA" id="ARBA00022984"/>
    </source>
</evidence>
<feature type="transmembrane region" description="Helical" evidence="9">
    <location>
        <begin position="149"/>
        <end position="169"/>
    </location>
</feature>
<dbReference type="CDD" id="cd13973">
    <property type="entry name" value="PK_MviN-like"/>
    <property type="match status" value="1"/>
</dbReference>
<dbReference type="EMBL" id="FNSA01000001">
    <property type="protein sequence ID" value="SEB31777.1"/>
    <property type="molecule type" value="Genomic_DNA"/>
</dbReference>
<dbReference type="InterPro" id="IPR004268">
    <property type="entry name" value="MurJ"/>
</dbReference>
<feature type="transmembrane region" description="Helical" evidence="9">
    <location>
        <begin position="47"/>
        <end position="68"/>
    </location>
</feature>
<dbReference type="OrthoDB" id="9786339at2"/>
<dbReference type="Proteomes" id="UP000182241">
    <property type="component" value="Unassembled WGS sequence"/>
</dbReference>
<gene>
    <name evidence="10" type="ORF">SAMN04489793_0261</name>
</gene>
<feature type="region of interest" description="Disordered" evidence="8">
    <location>
        <begin position="1052"/>
        <end position="1081"/>
    </location>
</feature>
<dbReference type="Pfam" id="PF03023">
    <property type="entry name" value="MurJ"/>
    <property type="match status" value="1"/>
</dbReference>
<evidence type="ECO:0000256" key="2">
    <source>
        <dbReference type="ARBA" id="ARBA00022475"/>
    </source>
</evidence>
<proteinExistence type="predicted"/>
<feature type="compositionally biased region" description="Low complexity" evidence="8">
    <location>
        <begin position="980"/>
        <end position="996"/>
    </location>
</feature>
<feature type="region of interest" description="Disordered" evidence="8">
    <location>
        <begin position="611"/>
        <end position="692"/>
    </location>
</feature>
<keyword evidence="11" id="KW-1185">Reference proteome</keyword>
<dbReference type="PRINTS" id="PR01806">
    <property type="entry name" value="VIRFACTRMVIN"/>
</dbReference>
<feature type="transmembrane region" description="Helical" evidence="9">
    <location>
        <begin position="441"/>
        <end position="464"/>
    </location>
</feature>
<feature type="transmembrane region" description="Helical" evidence="9">
    <location>
        <begin position="339"/>
        <end position="359"/>
    </location>
</feature>
<protein>
    <submittedName>
        <fullName evidence="10">Putative peptidoglycan lipid II flippase</fullName>
    </submittedName>
</protein>
<feature type="compositionally biased region" description="Polar residues" evidence="8">
    <location>
        <begin position="1053"/>
        <end position="1071"/>
    </location>
</feature>
<dbReference type="GO" id="GO:0005886">
    <property type="term" value="C:plasma membrane"/>
    <property type="evidence" value="ECO:0007669"/>
    <property type="project" value="UniProtKB-SubCell"/>
</dbReference>
<evidence type="ECO:0000256" key="8">
    <source>
        <dbReference type="SAM" id="MobiDB-lite"/>
    </source>
</evidence>
<dbReference type="GeneID" id="300996164"/>
<evidence type="ECO:0000256" key="1">
    <source>
        <dbReference type="ARBA" id="ARBA00004651"/>
    </source>
</evidence>
<evidence type="ECO:0000256" key="3">
    <source>
        <dbReference type="ARBA" id="ARBA00022692"/>
    </source>
</evidence>
<feature type="transmembrane region" description="Helical" evidence="9">
    <location>
        <begin position="113"/>
        <end position="137"/>
    </location>
</feature>
<evidence type="ECO:0000256" key="7">
    <source>
        <dbReference type="ARBA" id="ARBA00023136"/>
    </source>
</evidence>
<comment type="subcellular location">
    <subcellularLocation>
        <location evidence="1">Cell membrane</location>
        <topology evidence="1">Multi-pass membrane protein</topology>
    </subcellularLocation>
</comment>
<sequence length="1230" mass="129975">MSRAEPRHIPPSSSPAAGGKDGGGTASLLRSTGSVAVATLTSRVTGFLRTVLLAAILGPAVASAFSIANQMPQQVSELVLGQVLTALVIPVLVRAEMEDKDRGQAFFERLFTLSLTILGVALVVSLALSPVLVGLLVGGSKVDEGLTQALVIMFLPQLMFYGLSALFTAMLNTRDEFKPGAWAPVACNTVQIATLVTFYLMPGELTLNPTAMGQPKLLVLGIGSTLGVVLQALIQIPAMRRSGIKLRLRWGVDSRLKHFGTMGVAIVTYVFISQAGWYAVTPILSHASDGGPAIYQYAWMVLQLPYGVIGVALLTAVMPRLSRNAAEGNRNAVLDDLSVATRLTMVALIPIVAFMTVFGPSIGRALFNFGQFSQDDANFLGTAISFSAFVLVPYAMVLIHLRVFYAQERAWIPTGIVIAIVAVQIALSYLVPVFVDDDHRIVEFVGTARGLAYTAGAIMGWFLLRRTLGPLHLTNVARTLVQTTTVSVLVTVTVYLIMQIDGLQRMDKSGSLGALVFLAIAGVLSMTLIYALLALWRVPDVLAILAPLRRIAARFVPALRPSAPSEPERAASGAPDTRELRLDELEAYASLRREEITAQLPRIADDIGLPYAGQSHVPRRPRASAEQPTTGLRYRRRGAFAVTEDDSARMSGNEAPSTGQMRLPSPPPAQQAGLPAAPDSGDAAAWDDDAPRGPELIPGAVVAGGRYRLIEHYGGIRGLQFWQARDINLDRDVALTFVDSEQTAPVPERGAQISLRGEGPQSILSRTLRLGRVHSNGLARVLDVVRGSSGGIVVAEWIPSSSLADVAGTHPSAIGAAKAVRALAGAAEGAHRAGAALSIDHPDRVRISQDGHAFLAFPGTLADATKESDVRGLGAVLYALLLERWPLDDATGRIVTTGTGTVAGIRQADADANGNPVEPRDAKRDIPFEISAVATRTLEGGQGIRTAATVQQLLDQASVVDVKTDLLAPVREEAPREAPRQGPAAAAARPAQPAVPLDQQPTPAKRIQSKQTLLQRISGGKKNVPLLVIAACAVALLVIIGLTLLISSLTGGKDTQSGVGSLYTSSSTADQSAAPAPAPGVGVPVKSTDVALVDFSSSKDSATNLSNVLTGKNPAWKTDTYKAGPAFGNLKKGVGFLVTLEKAVSLTRGTITSPSAGSTIEVRTSTKDSVKTLDDTSLVWSGSLRPGTNDFHVSTVAPRARYVLVWITGLTKQSGNDWYTTINQVSFQGS</sequence>
<feature type="transmembrane region" description="Helical" evidence="9">
    <location>
        <begin position="1024"/>
        <end position="1046"/>
    </location>
</feature>
<dbReference type="RefSeq" id="WP_068526244.1">
    <property type="nucleotide sequence ID" value="NZ_CBDRGN010000002.1"/>
</dbReference>
<dbReference type="GO" id="GO:0008360">
    <property type="term" value="P:regulation of cell shape"/>
    <property type="evidence" value="ECO:0007669"/>
    <property type="project" value="UniProtKB-KW"/>
</dbReference>
<evidence type="ECO:0000313" key="10">
    <source>
        <dbReference type="EMBL" id="SEB31777.1"/>
    </source>
</evidence>
<keyword evidence="5" id="KW-0573">Peptidoglycan synthesis</keyword>
<keyword evidence="3 9" id="KW-0812">Transmembrane</keyword>
<dbReference type="GO" id="GO:0034204">
    <property type="term" value="P:lipid translocation"/>
    <property type="evidence" value="ECO:0007669"/>
    <property type="project" value="TreeGrafter"/>
</dbReference>
<feature type="transmembrane region" description="Helical" evidence="9">
    <location>
        <begin position="510"/>
        <end position="536"/>
    </location>
</feature>
<feature type="compositionally biased region" description="Basic and acidic residues" evidence="8">
    <location>
        <begin position="970"/>
        <end position="979"/>
    </location>
</feature>
<keyword evidence="4" id="KW-0133">Cell shape</keyword>
<dbReference type="Gene3D" id="1.10.510.10">
    <property type="entry name" value="Transferase(Phosphotransferase) domain 1"/>
    <property type="match status" value="1"/>
</dbReference>
<dbReference type="Gene3D" id="3.30.200.20">
    <property type="entry name" value="Phosphorylase Kinase, domain 1"/>
    <property type="match status" value="1"/>
</dbReference>
<dbReference type="CDD" id="cd13123">
    <property type="entry name" value="MATE_MurJ_like"/>
    <property type="match status" value="1"/>
</dbReference>
<feature type="transmembrane region" description="Helical" evidence="9">
    <location>
        <begin position="259"/>
        <end position="277"/>
    </location>
</feature>
<evidence type="ECO:0000256" key="9">
    <source>
        <dbReference type="SAM" id="Phobius"/>
    </source>
</evidence>
<keyword evidence="2" id="KW-1003">Cell membrane</keyword>
<feature type="transmembrane region" description="Helical" evidence="9">
    <location>
        <begin position="476"/>
        <end position="498"/>
    </location>
</feature>
<reference evidence="11" key="1">
    <citation type="submission" date="2016-10" db="EMBL/GenBank/DDBJ databases">
        <authorList>
            <person name="Varghese N."/>
            <person name="Submissions S."/>
        </authorList>
    </citation>
    <scope>NUCLEOTIDE SEQUENCE [LARGE SCALE GENOMIC DNA]</scope>
    <source>
        <strain evidence="11">DSM 44234</strain>
    </source>
</reference>
<feature type="region of interest" description="Disordered" evidence="8">
    <location>
        <begin position="1"/>
        <end position="23"/>
    </location>
</feature>